<name>A0A2H0WQK4_9BACT</name>
<dbReference type="AlphaFoldDB" id="A0A2H0WQK4"/>
<feature type="non-terminal residue" evidence="1">
    <location>
        <position position="123"/>
    </location>
</feature>
<protein>
    <submittedName>
        <fullName evidence="1">Four helix bundle protein</fullName>
    </submittedName>
</protein>
<dbReference type="SUPFAM" id="SSF158446">
    <property type="entry name" value="IVS-encoded protein-like"/>
    <property type="match status" value="1"/>
</dbReference>
<dbReference type="InterPro" id="IPR036583">
    <property type="entry name" value="23S_rRNA_IVS_sf"/>
</dbReference>
<dbReference type="NCBIfam" id="TIGR02436">
    <property type="entry name" value="four helix bundle protein"/>
    <property type="match status" value="1"/>
</dbReference>
<gene>
    <name evidence="1" type="ORF">COT64_00290</name>
</gene>
<evidence type="ECO:0000313" key="2">
    <source>
        <dbReference type="Proteomes" id="UP000230775"/>
    </source>
</evidence>
<dbReference type="Proteomes" id="UP000230775">
    <property type="component" value="Unassembled WGS sequence"/>
</dbReference>
<dbReference type="PANTHER" id="PTHR38471:SF2">
    <property type="entry name" value="FOUR HELIX BUNDLE PROTEIN"/>
    <property type="match status" value="1"/>
</dbReference>
<evidence type="ECO:0000313" key="1">
    <source>
        <dbReference type="EMBL" id="PIS14907.1"/>
    </source>
</evidence>
<dbReference type="EMBL" id="PEZI01000006">
    <property type="protein sequence ID" value="PIS14907.1"/>
    <property type="molecule type" value="Genomic_DNA"/>
</dbReference>
<proteinExistence type="predicted"/>
<dbReference type="InterPro" id="IPR012657">
    <property type="entry name" value="23S_rRNA-intervening_sequence"/>
</dbReference>
<dbReference type="Gene3D" id="1.20.1440.60">
    <property type="entry name" value="23S rRNA-intervening sequence"/>
    <property type="match status" value="1"/>
</dbReference>
<dbReference type="Pfam" id="PF05635">
    <property type="entry name" value="23S_rRNA_IVP"/>
    <property type="match status" value="1"/>
</dbReference>
<dbReference type="PANTHER" id="PTHR38471">
    <property type="entry name" value="FOUR HELIX BUNDLE PROTEIN"/>
    <property type="match status" value="1"/>
</dbReference>
<accession>A0A2H0WQK4</accession>
<reference evidence="2" key="1">
    <citation type="submission" date="2017-09" db="EMBL/GenBank/DDBJ databases">
        <title>Depth-based differentiation of microbial function through sediment-hosted aquifers and enrichment of novel symbionts in the deep terrestrial subsurface.</title>
        <authorList>
            <person name="Probst A.J."/>
            <person name="Ladd B."/>
            <person name="Jarett J.K."/>
            <person name="Geller-Mcgrath D.E."/>
            <person name="Sieber C.M.K."/>
            <person name="Emerson J.B."/>
            <person name="Anantharaman K."/>
            <person name="Thomas B.C."/>
            <person name="Malmstrom R."/>
            <person name="Stieglmeier M."/>
            <person name="Klingl A."/>
            <person name="Woyke T."/>
            <person name="Ryan C.M."/>
            <person name="Banfield J.F."/>
        </authorList>
    </citation>
    <scope>NUCLEOTIDE SEQUENCE [LARGE SCALE GENOMIC DNA]</scope>
</reference>
<sequence length="123" mass="14501">MEKEYLKLEQLTVYQLARKLSQVGWEVYLGMDWQTRKIIGDQFIEAVDSVGANIAEGFGRFHYLDKVKFYFNARGSLLESKHWLDLLEERDKIKKEQINNFTECYQNLHPALNGLIESVKNQK</sequence>
<organism evidence="1 2">
    <name type="scientific">Candidatus Shapirobacteria bacterium CG09_land_8_20_14_0_10_39_12</name>
    <dbReference type="NCBI Taxonomy" id="1974885"/>
    <lineage>
        <taxon>Bacteria</taxon>
        <taxon>Candidatus Shapironibacteriota</taxon>
    </lineage>
</organism>
<comment type="caution">
    <text evidence="1">The sequence shown here is derived from an EMBL/GenBank/DDBJ whole genome shotgun (WGS) entry which is preliminary data.</text>
</comment>